<proteinExistence type="predicted"/>
<dbReference type="SUPFAM" id="SSF54427">
    <property type="entry name" value="NTF2-like"/>
    <property type="match status" value="2"/>
</dbReference>
<evidence type="ECO:0000313" key="1">
    <source>
        <dbReference type="EMBL" id="PTD26301.1"/>
    </source>
</evidence>
<dbReference type="RefSeq" id="WP_107394115.1">
    <property type="nucleotide sequence ID" value="NZ_PHHF01000018.1"/>
</dbReference>
<dbReference type="PANTHER" id="PTHR38436">
    <property type="entry name" value="POLYKETIDE CYCLASE SNOAL-LIKE DOMAIN"/>
    <property type="match status" value="1"/>
</dbReference>
<dbReference type="GO" id="GO:0030638">
    <property type="term" value="P:polyketide metabolic process"/>
    <property type="evidence" value="ECO:0007669"/>
    <property type="project" value="InterPro"/>
</dbReference>
<accession>A0A2T4I6Q4</accession>
<dbReference type="InterPro" id="IPR032710">
    <property type="entry name" value="NTF2-like_dom_sf"/>
</dbReference>
<keyword evidence="2" id="KW-1185">Reference proteome</keyword>
<dbReference type="PANTHER" id="PTHR38436:SF1">
    <property type="entry name" value="ESTER CYCLASE"/>
    <property type="match status" value="1"/>
</dbReference>
<organism evidence="1 2">
    <name type="scientific">Edaphosphingomonas fennica</name>
    <dbReference type="NCBI Taxonomy" id="114404"/>
    <lineage>
        <taxon>Bacteria</taxon>
        <taxon>Pseudomonadati</taxon>
        <taxon>Pseudomonadota</taxon>
        <taxon>Alphaproteobacteria</taxon>
        <taxon>Sphingomonadales</taxon>
        <taxon>Rhizorhabdaceae</taxon>
        <taxon>Edaphosphingomonas</taxon>
    </lineage>
</organism>
<dbReference type="Pfam" id="PF07366">
    <property type="entry name" value="SnoaL"/>
    <property type="match status" value="1"/>
</dbReference>
<gene>
    <name evidence="1" type="ORF">CV103_04805</name>
</gene>
<dbReference type="EMBL" id="PHHF01000018">
    <property type="protein sequence ID" value="PTD26301.1"/>
    <property type="molecule type" value="Genomic_DNA"/>
</dbReference>
<protein>
    <submittedName>
        <fullName evidence="1">Ester cyclase</fullName>
    </submittedName>
</protein>
<name>A0A2T4I6Q4_9SPHN</name>
<dbReference type="InterPro" id="IPR009959">
    <property type="entry name" value="Cyclase_SnoaL-like"/>
</dbReference>
<comment type="caution">
    <text evidence="1">The sequence shown here is derived from an EMBL/GenBank/DDBJ whole genome shotgun (WGS) entry which is preliminary data.</text>
</comment>
<dbReference type="AlphaFoldDB" id="A0A2T4I6Q4"/>
<dbReference type="Proteomes" id="UP000241206">
    <property type="component" value="Unassembled WGS sequence"/>
</dbReference>
<dbReference type="Gene3D" id="3.10.450.50">
    <property type="match status" value="2"/>
</dbReference>
<sequence length="387" mass="44140">MSEDEGKAPKTTSVGTKIAARANDDARAVLQVERRDFQQLVPEGRPRVQSMRGFDDCYTDIVDYIVRCTHKIWDERDVGLIYTHYTHNCVAYTTLGTMYDRETHIRDTIQRLAEFPDRRGRAIQVIWNGNDVDGFYTSHMTNGGGRHTEYGMYGKPTGRSFMTRTVADCMILENKIYKEWIVRDNMGPLIQLGIDPHSYATDIARRKFETGEKVIDLAENRRLLGQYPPETEADVSIAHNEGEAQLLRDLHHIFNKRMFGRIHEIYAPTCQWHGPLMRELYGIAAVLHQTIKLVALIPDCAYVPQHICSVESEEGGVKYAVRWTMDGHHMGYGSLGAPTGHHLFVMGVTHYHVIDGKIVDEWVVYDELSMLVQLKLADMQKAADAEI</sequence>
<reference evidence="1 2" key="1">
    <citation type="submission" date="2017-11" db="EMBL/GenBank/DDBJ databases">
        <title>Sphingomonas oleivorans sp. nov., isolated from oil-contaminated soil.</title>
        <authorList>
            <person name="Wang L."/>
            <person name="Chen L."/>
        </authorList>
    </citation>
    <scope>NUCLEOTIDE SEQUENCE [LARGE SCALE GENOMIC DNA]</scope>
    <source>
        <strain evidence="1 2">K101</strain>
    </source>
</reference>
<evidence type="ECO:0000313" key="2">
    <source>
        <dbReference type="Proteomes" id="UP000241206"/>
    </source>
</evidence>